<dbReference type="Proteomes" id="UP001611339">
    <property type="component" value="Unassembled WGS sequence"/>
</dbReference>
<feature type="compositionally biased region" description="Low complexity" evidence="7">
    <location>
        <begin position="422"/>
        <end position="461"/>
    </location>
</feature>
<dbReference type="InterPro" id="IPR027417">
    <property type="entry name" value="P-loop_NTPase"/>
</dbReference>
<dbReference type="SUPFAM" id="SSF53795">
    <property type="entry name" value="PEP carboxykinase-like"/>
    <property type="match status" value="1"/>
</dbReference>
<keyword evidence="12" id="KW-1185">Reference proteome</keyword>
<dbReference type="PANTHER" id="PTHR48090:SF7">
    <property type="entry name" value="RFBJ PROTEIN"/>
    <property type="match status" value="1"/>
</dbReference>
<evidence type="ECO:0000256" key="8">
    <source>
        <dbReference type="SAM" id="Phobius"/>
    </source>
</evidence>
<evidence type="ECO:0000256" key="2">
    <source>
        <dbReference type="ARBA" id="ARBA00006739"/>
    </source>
</evidence>
<name>A0ABW7UDI7_9ACTN</name>
<keyword evidence="5 8" id="KW-1133">Transmembrane helix</keyword>
<keyword evidence="11" id="KW-0328">Glycosyltransferase</keyword>
<comment type="similarity">
    <text evidence="2">Belongs to the glycosyltransferase 2 family.</text>
</comment>
<keyword evidence="4 8" id="KW-0812">Transmembrane</keyword>
<dbReference type="InterPro" id="IPR007267">
    <property type="entry name" value="GtrA_DPMS_TM"/>
</dbReference>
<proteinExistence type="inferred from homology"/>
<comment type="caution">
    <text evidence="11">The sequence shown here is derived from an EMBL/GenBank/DDBJ whole genome shotgun (WGS) entry which is preliminary data.</text>
</comment>
<feature type="transmembrane region" description="Helical" evidence="8">
    <location>
        <begin position="283"/>
        <end position="304"/>
    </location>
</feature>
<dbReference type="EMBL" id="JBIRUI010000011">
    <property type="protein sequence ID" value="MFI1716539.1"/>
    <property type="molecule type" value="Genomic_DNA"/>
</dbReference>
<dbReference type="Pfam" id="PF04138">
    <property type="entry name" value="GtrA_DPMS_TM"/>
    <property type="match status" value="1"/>
</dbReference>
<dbReference type="Gene3D" id="3.40.50.300">
    <property type="entry name" value="P-loop containing nucleotide triphosphate hydrolases"/>
    <property type="match status" value="1"/>
</dbReference>
<evidence type="ECO:0000256" key="4">
    <source>
        <dbReference type="ARBA" id="ARBA00022692"/>
    </source>
</evidence>
<evidence type="ECO:0000259" key="9">
    <source>
        <dbReference type="Pfam" id="PF00535"/>
    </source>
</evidence>
<evidence type="ECO:0000256" key="7">
    <source>
        <dbReference type="SAM" id="MobiDB-lite"/>
    </source>
</evidence>
<feature type="transmembrane region" description="Helical" evidence="8">
    <location>
        <begin position="347"/>
        <end position="364"/>
    </location>
</feature>
<feature type="transmembrane region" description="Helical" evidence="8">
    <location>
        <begin position="376"/>
        <end position="397"/>
    </location>
</feature>
<protein>
    <submittedName>
        <fullName evidence="11">Glycosyltransferase</fullName>
        <ecNumber evidence="11">2.4.-.-</ecNumber>
    </submittedName>
</protein>
<evidence type="ECO:0000313" key="11">
    <source>
        <dbReference type="EMBL" id="MFI1716539.1"/>
    </source>
</evidence>
<organism evidence="11 12">
    <name type="scientific">Streptomyces litmocidini</name>
    <dbReference type="NCBI Taxonomy" id="67318"/>
    <lineage>
        <taxon>Bacteria</taxon>
        <taxon>Bacillati</taxon>
        <taxon>Actinomycetota</taxon>
        <taxon>Actinomycetes</taxon>
        <taxon>Kitasatosporales</taxon>
        <taxon>Streptomycetaceae</taxon>
        <taxon>Streptomyces</taxon>
    </lineage>
</organism>
<dbReference type="InterPro" id="IPR050256">
    <property type="entry name" value="Glycosyltransferase_2"/>
</dbReference>
<dbReference type="Pfam" id="PF00535">
    <property type="entry name" value="Glycos_transf_2"/>
    <property type="match status" value="1"/>
</dbReference>
<reference evidence="11 12" key="1">
    <citation type="submission" date="2024-10" db="EMBL/GenBank/DDBJ databases">
        <title>The Natural Products Discovery Center: Release of the First 8490 Sequenced Strains for Exploring Actinobacteria Biosynthetic Diversity.</title>
        <authorList>
            <person name="Kalkreuter E."/>
            <person name="Kautsar S.A."/>
            <person name="Yang D."/>
            <person name="Bader C.D."/>
            <person name="Teijaro C.N."/>
            <person name="Fluegel L."/>
            <person name="Davis C.M."/>
            <person name="Simpson J.R."/>
            <person name="Lauterbach L."/>
            <person name="Steele A.D."/>
            <person name="Gui C."/>
            <person name="Meng S."/>
            <person name="Li G."/>
            <person name="Viehrig K."/>
            <person name="Ye F."/>
            <person name="Su P."/>
            <person name="Kiefer A.F."/>
            <person name="Nichols A."/>
            <person name="Cepeda A.J."/>
            <person name="Yan W."/>
            <person name="Fan B."/>
            <person name="Jiang Y."/>
            <person name="Adhikari A."/>
            <person name="Zheng C.-J."/>
            <person name="Schuster L."/>
            <person name="Cowan T.M."/>
            <person name="Smanski M.J."/>
            <person name="Chevrette M.G."/>
            <person name="De Carvalho L.P.S."/>
            <person name="Shen B."/>
        </authorList>
    </citation>
    <scope>NUCLEOTIDE SEQUENCE [LARGE SCALE GENOMIC DNA]</scope>
    <source>
        <strain evidence="11 12">NPDC020602</strain>
    </source>
</reference>
<gene>
    <name evidence="11" type="ORF">ACH407_23565</name>
</gene>
<dbReference type="PANTHER" id="PTHR48090">
    <property type="entry name" value="UNDECAPRENYL-PHOSPHATE 4-DEOXY-4-FORMAMIDO-L-ARABINOSE TRANSFERASE-RELATED"/>
    <property type="match status" value="1"/>
</dbReference>
<feature type="domain" description="Glycosyltransferase 2-like" evidence="9">
    <location>
        <begin position="27"/>
        <end position="157"/>
    </location>
</feature>
<feature type="region of interest" description="Disordered" evidence="7">
    <location>
        <begin position="422"/>
        <end position="464"/>
    </location>
</feature>
<keyword evidence="3 11" id="KW-0808">Transferase</keyword>
<accession>A0ABW7UDI7</accession>
<dbReference type="InterPro" id="IPR039528">
    <property type="entry name" value="DPM1-like"/>
</dbReference>
<evidence type="ECO:0000256" key="6">
    <source>
        <dbReference type="ARBA" id="ARBA00023136"/>
    </source>
</evidence>
<evidence type="ECO:0000313" key="12">
    <source>
        <dbReference type="Proteomes" id="UP001611339"/>
    </source>
</evidence>
<dbReference type="CDD" id="cd06442">
    <property type="entry name" value="DPM1_like"/>
    <property type="match status" value="1"/>
</dbReference>
<feature type="region of interest" description="Disordered" evidence="7">
    <location>
        <begin position="826"/>
        <end position="887"/>
    </location>
</feature>
<dbReference type="GO" id="GO:0016757">
    <property type="term" value="F:glycosyltransferase activity"/>
    <property type="evidence" value="ECO:0007669"/>
    <property type="project" value="UniProtKB-KW"/>
</dbReference>
<feature type="compositionally biased region" description="Basic and acidic residues" evidence="7">
    <location>
        <begin position="876"/>
        <end position="887"/>
    </location>
</feature>
<evidence type="ECO:0000259" key="10">
    <source>
        <dbReference type="Pfam" id="PF04138"/>
    </source>
</evidence>
<dbReference type="InterPro" id="IPR001173">
    <property type="entry name" value="Glyco_trans_2-like"/>
</dbReference>
<dbReference type="SUPFAM" id="SSF53448">
    <property type="entry name" value="Nucleotide-diphospho-sugar transferases"/>
    <property type="match status" value="1"/>
</dbReference>
<dbReference type="EC" id="2.4.-.-" evidence="11"/>
<dbReference type="InterPro" id="IPR029044">
    <property type="entry name" value="Nucleotide-diphossugar_trans"/>
</dbReference>
<dbReference type="Gene3D" id="3.90.550.10">
    <property type="entry name" value="Spore Coat Polysaccharide Biosynthesis Protein SpsA, Chain A"/>
    <property type="match status" value="1"/>
</dbReference>
<comment type="subcellular location">
    <subcellularLocation>
        <location evidence="1">Membrane</location>
        <topology evidence="1">Multi-pass membrane protein</topology>
    </subcellularLocation>
</comment>
<evidence type="ECO:0000256" key="3">
    <source>
        <dbReference type="ARBA" id="ARBA00022679"/>
    </source>
</evidence>
<sequence length="887" mass="95665">MDGTRIPRPECAELNDPRPLVRPRLTLVVPTRNERESVPLLLRALEPAFGELPVEILFVDDSDDDTPATAARHAPDCRLPVRMIHREGGAREGGLAGAVLAGARQARGEWALVMDADLQHPPEAAAVLARTALGHDVDIVVGTRYAGSGSTGDGLDGPVRRFVSRGSTLLTKAAFPHRLAGVSDPMSGLFAFRTAAIDMNRLSPLGFKVLLELLVRHPGARVAEVAYRFAPRAAGTSKASLREGLRFLRHLARLRRPAPAAHRADGGSHSSTGRRDLGATARFLAFGLVGLSGIAVNTAALWFFHSVVGLQHLLGATLATQVSSLWNFALLETLVYRGGRGGDKRAVLVRGIAFLALNNLLLLGRLPLLQWLVDSGIGLLTANVLSLVALFVARFLFSDLLIYRGRRDDGARRDPVRVLVAPGSVPPGTTAPAPAAPAPAGSTASSPATASAPAGPAAAPGRHPKRPRYLTYRYDIAGTVTIGSQIRLPELEFFRAQWVPPDACDITVRVGDVGRRLPRHRAVMTEIPGRGGPQPTTVQYEEQLGRLGANFRVDIGDPIDVLVSPLLARSPHVVYTNVLEALLRFVLVARGRMLLHSATVELGGTGVMLSALTDTGKTSTVLRLLSEHGGRFLSDDMTVVDATGNALCFPKPLTISAHTLHAVRSDDLTPHEWRRLQRQSRLHSKEGRSFAFTLARHNLPIMGVNAVTQILVPPPKYAVDRLVACRLSSAVKVTELFVIERGTPRLSELGHDETVERLLVNTEDAYGFPPFRYFAPAITVDGLDHARLRSRERDVLSGFLSGVRTRVLASDRFGWADEIPRLLDADRPAVNGRPAPLVDGHPWPHWMPEAPEGEPPLPVRSGALPPHPALRTDSGTSHESESGGRTP</sequence>
<feature type="domain" description="GtrA/DPMS transmembrane" evidence="10">
    <location>
        <begin position="286"/>
        <end position="402"/>
    </location>
</feature>
<keyword evidence="6 8" id="KW-0472">Membrane</keyword>
<evidence type="ECO:0000256" key="1">
    <source>
        <dbReference type="ARBA" id="ARBA00004141"/>
    </source>
</evidence>
<dbReference type="RefSeq" id="WP_398710919.1">
    <property type="nucleotide sequence ID" value="NZ_JBIRUI010000011.1"/>
</dbReference>
<evidence type="ECO:0000256" key="5">
    <source>
        <dbReference type="ARBA" id="ARBA00022989"/>
    </source>
</evidence>